<keyword evidence="2" id="KW-1185">Reference proteome</keyword>
<dbReference type="RefSeq" id="WP_106391879.1">
    <property type="nucleotide sequence ID" value="NZ_PVNK01000125.1"/>
</dbReference>
<sequence length="607" mass="66363">MSEQPKPLELVTVAPPPVEQRVRRDAHFALPGEKRTRYSLPTALDSGSPVGYRARVGLTAAEGREALQLLSLQAPSGFGPVEPLPEAELFEETALGLLSSRQSTNYRGQRQVSFGPDDSATIAGILRSMTGVDGPGEGPVLDHASYTHVILSRPYRTPFTLLLTFVGHKPIRSLMSVPVRAVRKRLLHENDIPTIGYLQQLHLGILADTMERAVIIASQGRRRAQIFQAPFCGRARGRNAGAIARLERMCKLGVEDRSVGWQVAMVVQVGAALDEERVVFESPGLWRKLGATLLAFRSERIQPGVNNEAKAPPQYHTRQDMDVPEAFTIQAGRAAYNAFARWTGFDRERAKDLLLLDRVDVLTAGGKERLRKIRDKLGTITDRVVAEIPKWADVPLAKALSRNAERGRKAFALAGQRIYIAGLSAPEVEAAGLDWDLAVRAVGAAACRGALYAELMGVVEMPEDCDLLAGICMMAGPVNQDDIGKTHFGMPDLLADNAGFARRDPTSLLVWTLKAKTIADPIGNEEQLLNAARKGALVDLRPAPHEVVSVASGGRLQPMRARAGKHNRERAFADVENFVRDAEGIEIPGNRGEPWPEDWRAELVWGC</sequence>
<reference evidence="1 2" key="1">
    <citation type="submission" date="2018-03" db="EMBL/GenBank/DDBJ databases">
        <title>Draft Genome Sequences of the Obligatory Marine Myxobacteria Enhygromyxa salina SWB005.</title>
        <authorList>
            <person name="Poehlein A."/>
            <person name="Moghaddam J.A."/>
            <person name="Harms H."/>
            <person name="Alanjari M."/>
            <person name="Koenig G.M."/>
            <person name="Daniel R."/>
            <person name="Schaeberle T.F."/>
        </authorList>
    </citation>
    <scope>NUCLEOTIDE SEQUENCE [LARGE SCALE GENOMIC DNA]</scope>
    <source>
        <strain evidence="1 2">SWB005</strain>
    </source>
</reference>
<dbReference type="Proteomes" id="UP000237968">
    <property type="component" value="Unassembled WGS sequence"/>
</dbReference>
<evidence type="ECO:0000313" key="1">
    <source>
        <dbReference type="EMBL" id="PRQ02242.1"/>
    </source>
</evidence>
<evidence type="ECO:0000313" key="2">
    <source>
        <dbReference type="Proteomes" id="UP000237968"/>
    </source>
</evidence>
<dbReference type="EMBL" id="PVNK01000125">
    <property type="protein sequence ID" value="PRQ02242.1"/>
    <property type="molecule type" value="Genomic_DNA"/>
</dbReference>
<name>A0A2S9YB08_9BACT</name>
<dbReference type="OrthoDB" id="5481428at2"/>
<accession>A0A2S9YB08</accession>
<proteinExistence type="predicted"/>
<protein>
    <submittedName>
        <fullName evidence="1">Uncharacterized protein</fullName>
    </submittedName>
</protein>
<comment type="caution">
    <text evidence="1">The sequence shown here is derived from an EMBL/GenBank/DDBJ whole genome shotgun (WGS) entry which is preliminary data.</text>
</comment>
<dbReference type="AlphaFoldDB" id="A0A2S9YB08"/>
<organism evidence="1 2">
    <name type="scientific">Enhygromyxa salina</name>
    <dbReference type="NCBI Taxonomy" id="215803"/>
    <lineage>
        <taxon>Bacteria</taxon>
        <taxon>Pseudomonadati</taxon>
        <taxon>Myxococcota</taxon>
        <taxon>Polyangia</taxon>
        <taxon>Nannocystales</taxon>
        <taxon>Nannocystaceae</taxon>
        <taxon>Enhygromyxa</taxon>
    </lineage>
</organism>
<gene>
    <name evidence="1" type="ORF">ENSA5_24780</name>
</gene>